<dbReference type="AlphaFoldDB" id="A0A5A9ZI50"/>
<name>A0A5A9ZI50_9RHOB</name>
<reference evidence="6 7" key="1">
    <citation type="submission" date="2019-07" db="EMBL/GenBank/DDBJ databases">
        <title>Aquicoccus porphyridii gen. nov., sp. nov., isolated from a small marine red alga, Porphyridium marinum.</title>
        <authorList>
            <person name="Liu L."/>
        </authorList>
    </citation>
    <scope>NUCLEOTIDE SEQUENCE [LARGE SCALE GENOMIC DNA]</scope>
    <source>
        <strain evidence="6 7">L1 8-17</strain>
    </source>
</reference>
<dbReference type="InterPro" id="IPR012349">
    <property type="entry name" value="Split_barrel_FMN-bd"/>
</dbReference>
<accession>A0A5A9ZI50</accession>
<dbReference type="GO" id="GO:0003677">
    <property type="term" value="F:DNA binding"/>
    <property type="evidence" value="ECO:0007669"/>
    <property type="project" value="UniProtKB-KW"/>
</dbReference>
<dbReference type="GO" id="GO:0032993">
    <property type="term" value="C:protein-DNA complex"/>
    <property type="evidence" value="ECO:0007669"/>
    <property type="project" value="TreeGrafter"/>
</dbReference>
<dbReference type="Pfam" id="PF03466">
    <property type="entry name" value="LysR_substrate"/>
    <property type="match status" value="1"/>
</dbReference>
<dbReference type="Proteomes" id="UP000325291">
    <property type="component" value="Unassembled WGS sequence"/>
</dbReference>
<gene>
    <name evidence="6" type="ORF">FLO80_07515</name>
</gene>
<dbReference type="EMBL" id="VINQ01000004">
    <property type="protein sequence ID" value="KAA0916662.1"/>
    <property type="molecule type" value="Genomic_DNA"/>
</dbReference>
<evidence type="ECO:0000256" key="3">
    <source>
        <dbReference type="ARBA" id="ARBA00023125"/>
    </source>
</evidence>
<dbReference type="PANTHER" id="PTHR30346">
    <property type="entry name" value="TRANSCRIPTIONAL DUAL REGULATOR HCAR-RELATED"/>
    <property type="match status" value="1"/>
</dbReference>
<dbReference type="PANTHER" id="PTHR30346:SF0">
    <property type="entry name" value="HCA OPERON TRANSCRIPTIONAL ACTIVATOR HCAR"/>
    <property type="match status" value="1"/>
</dbReference>
<evidence type="ECO:0000313" key="6">
    <source>
        <dbReference type="EMBL" id="KAA0916662.1"/>
    </source>
</evidence>
<dbReference type="GO" id="GO:0003700">
    <property type="term" value="F:DNA-binding transcription factor activity"/>
    <property type="evidence" value="ECO:0007669"/>
    <property type="project" value="TreeGrafter"/>
</dbReference>
<keyword evidence="7" id="KW-1185">Reference proteome</keyword>
<evidence type="ECO:0000259" key="5">
    <source>
        <dbReference type="SMART" id="SM00903"/>
    </source>
</evidence>
<keyword evidence="2" id="KW-0805">Transcription regulation</keyword>
<dbReference type="Pfam" id="PF01613">
    <property type="entry name" value="Flavin_Reduct"/>
    <property type="match status" value="1"/>
</dbReference>
<comment type="caution">
    <text evidence="6">The sequence shown here is derived from an EMBL/GenBank/DDBJ whole genome shotgun (WGS) entry which is preliminary data.</text>
</comment>
<dbReference type="SUPFAM" id="SSF53850">
    <property type="entry name" value="Periplasmic binding protein-like II"/>
    <property type="match status" value="1"/>
</dbReference>
<comment type="similarity">
    <text evidence="1">Belongs to the LysR transcriptional regulatory family.</text>
</comment>
<dbReference type="Gene3D" id="3.40.190.10">
    <property type="entry name" value="Periplasmic binding protein-like II"/>
    <property type="match status" value="2"/>
</dbReference>
<feature type="domain" description="Flavin reductase like" evidence="5">
    <location>
        <begin position="19"/>
        <end position="168"/>
    </location>
</feature>
<dbReference type="Gene3D" id="2.30.110.10">
    <property type="entry name" value="Electron Transport, Fmn-binding Protein, Chain A"/>
    <property type="match status" value="1"/>
</dbReference>
<evidence type="ECO:0000256" key="2">
    <source>
        <dbReference type="ARBA" id="ARBA00023015"/>
    </source>
</evidence>
<dbReference type="SMART" id="SM00903">
    <property type="entry name" value="Flavin_Reduct"/>
    <property type="match status" value="1"/>
</dbReference>
<protein>
    <recommendedName>
        <fullName evidence="5">Flavin reductase like domain-containing protein</fullName>
    </recommendedName>
</protein>
<evidence type="ECO:0000256" key="4">
    <source>
        <dbReference type="ARBA" id="ARBA00023163"/>
    </source>
</evidence>
<dbReference type="GO" id="GO:0010181">
    <property type="term" value="F:FMN binding"/>
    <property type="evidence" value="ECO:0007669"/>
    <property type="project" value="InterPro"/>
</dbReference>
<dbReference type="InterPro" id="IPR005119">
    <property type="entry name" value="LysR_subst-bd"/>
</dbReference>
<proteinExistence type="inferred from homology"/>
<keyword evidence="4" id="KW-0804">Transcription</keyword>
<evidence type="ECO:0000256" key="1">
    <source>
        <dbReference type="ARBA" id="ARBA00009437"/>
    </source>
</evidence>
<evidence type="ECO:0000313" key="7">
    <source>
        <dbReference type="Proteomes" id="UP000325291"/>
    </source>
</evidence>
<keyword evidence="3" id="KW-0238">DNA-binding</keyword>
<organism evidence="6 7">
    <name type="scientific">Aquicoccus porphyridii</name>
    <dbReference type="NCBI Taxonomy" id="1852029"/>
    <lineage>
        <taxon>Bacteria</taxon>
        <taxon>Pseudomonadati</taxon>
        <taxon>Pseudomonadota</taxon>
        <taxon>Alphaproteobacteria</taxon>
        <taxon>Rhodobacterales</taxon>
        <taxon>Paracoccaceae</taxon>
        <taxon>Aquicoccus</taxon>
    </lineage>
</organism>
<dbReference type="SUPFAM" id="SSF50475">
    <property type="entry name" value="FMN-binding split barrel"/>
    <property type="match status" value="1"/>
</dbReference>
<sequence>MDMGLATGAALRERFLGGMSHAAATVNVVTTDGRAGRGGVTVSAMSSVSADTPRPTLLICIHQQSPVARQIIDNGVFCVNILKDDQAYISDAFAGRFKDQLADKFDCCDWAPMRSGAPRVRDPLVGFDCHVISSDRVGTHHVFFGEVDDIFIADGGSPLIYARRGYGAATRIETPATVTAGREAEGRVLKVGCFHSFGPVLLPDIVRRMAEAEEPARIELIEGDQRRVQEAVMAGEADLALLYDAGLPEGIEAMELACLEPYVLLAQDHPLAELPEITPQDLADHPMILLGATQGGDYFTSILEEAGVRPRVAYRSSSFEMVRGLVGQGLGYALLSTRPAATMSYDGHLLVTRPLRAPARPNRVMLATRRGVDPGPQAARFIRYCRDYFHLDK</sequence>
<dbReference type="InterPro" id="IPR002563">
    <property type="entry name" value="Flavin_Rdtase-like_dom"/>
</dbReference>
<dbReference type="GO" id="GO:0016646">
    <property type="term" value="F:oxidoreductase activity, acting on the CH-NH group of donors, NAD or NADP as acceptor"/>
    <property type="evidence" value="ECO:0007669"/>
    <property type="project" value="UniProtKB-ARBA"/>
</dbReference>